<reference evidence="1" key="1">
    <citation type="submission" date="2020-10" db="EMBL/GenBank/DDBJ databases">
        <authorList>
            <person name="Gilroy R."/>
        </authorList>
    </citation>
    <scope>NUCLEOTIDE SEQUENCE</scope>
    <source>
        <strain evidence="1">CHK197-8231</strain>
    </source>
</reference>
<dbReference type="AlphaFoldDB" id="A0A9D1L398"/>
<protein>
    <submittedName>
        <fullName evidence="1">Uncharacterized protein</fullName>
    </submittedName>
</protein>
<evidence type="ECO:0000313" key="2">
    <source>
        <dbReference type="Proteomes" id="UP000824087"/>
    </source>
</evidence>
<sequence length="84" mass="9597">MKNKVLVELVIPEIDEVYNLYLPAQKKIGSIMELLRKVVFELSNGLYQAKAQAALYSGVSGERYSMNQFLYQTDIRNGSRIILL</sequence>
<reference evidence="1" key="2">
    <citation type="journal article" date="2021" name="PeerJ">
        <title>Extensive microbial diversity within the chicken gut microbiome revealed by metagenomics and culture.</title>
        <authorList>
            <person name="Gilroy R."/>
            <person name="Ravi A."/>
            <person name="Getino M."/>
            <person name="Pursley I."/>
            <person name="Horton D.L."/>
            <person name="Alikhan N.F."/>
            <person name="Baker D."/>
            <person name="Gharbi K."/>
            <person name="Hall N."/>
            <person name="Watson M."/>
            <person name="Adriaenssens E.M."/>
            <person name="Foster-Nyarko E."/>
            <person name="Jarju S."/>
            <person name="Secka A."/>
            <person name="Antonio M."/>
            <person name="Oren A."/>
            <person name="Chaudhuri R.R."/>
            <person name="La Ragione R."/>
            <person name="Hildebrand F."/>
            <person name="Pallen M.J."/>
        </authorList>
    </citation>
    <scope>NUCLEOTIDE SEQUENCE</scope>
    <source>
        <strain evidence="1">CHK197-8231</strain>
    </source>
</reference>
<dbReference type="Proteomes" id="UP000824087">
    <property type="component" value="Unassembled WGS sequence"/>
</dbReference>
<evidence type="ECO:0000313" key="1">
    <source>
        <dbReference type="EMBL" id="HIU22386.1"/>
    </source>
</evidence>
<organism evidence="1 2">
    <name type="scientific">Candidatus Fimihabitans intestinipullorum</name>
    <dbReference type="NCBI Taxonomy" id="2840820"/>
    <lineage>
        <taxon>Bacteria</taxon>
        <taxon>Bacillati</taxon>
        <taxon>Mycoplasmatota</taxon>
        <taxon>Mycoplasmatota incertae sedis</taxon>
        <taxon>Candidatus Fimihabitans</taxon>
    </lineage>
</organism>
<proteinExistence type="predicted"/>
<name>A0A9D1L398_9BACT</name>
<comment type="caution">
    <text evidence="1">The sequence shown here is derived from an EMBL/GenBank/DDBJ whole genome shotgun (WGS) entry which is preliminary data.</text>
</comment>
<dbReference type="EMBL" id="DVML01000012">
    <property type="protein sequence ID" value="HIU22386.1"/>
    <property type="molecule type" value="Genomic_DNA"/>
</dbReference>
<gene>
    <name evidence="1" type="ORF">IAD49_02260</name>
</gene>
<accession>A0A9D1L398</accession>